<dbReference type="AlphaFoldDB" id="A0A4U3MQZ9"/>
<keyword evidence="1" id="KW-0472">Membrane</keyword>
<evidence type="ECO:0000256" key="1">
    <source>
        <dbReference type="SAM" id="Phobius"/>
    </source>
</evidence>
<name>A0A4U3MQZ9_9ACTN</name>
<keyword evidence="3" id="KW-1185">Reference proteome</keyword>
<proteinExistence type="predicted"/>
<feature type="transmembrane region" description="Helical" evidence="1">
    <location>
        <begin position="29"/>
        <end position="58"/>
    </location>
</feature>
<keyword evidence="1" id="KW-0812">Transmembrane</keyword>
<accession>A0A4U3MQZ9</accession>
<reference evidence="2 3" key="1">
    <citation type="submission" date="2019-04" db="EMBL/GenBank/DDBJ databases">
        <title>Herbidospora sp. NEAU-GS14.nov., a novel actinomycete isolated from soil.</title>
        <authorList>
            <person name="Han L."/>
        </authorList>
    </citation>
    <scope>NUCLEOTIDE SEQUENCE [LARGE SCALE GENOMIC DNA]</scope>
    <source>
        <strain evidence="2 3">NEAU-GS14</strain>
    </source>
</reference>
<dbReference type="RefSeq" id="WP_137246014.1">
    <property type="nucleotide sequence ID" value="NZ_SZQA01000003.1"/>
</dbReference>
<dbReference type="OrthoDB" id="5187095at2"/>
<evidence type="ECO:0000313" key="3">
    <source>
        <dbReference type="Proteomes" id="UP000308705"/>
    </source>
</evidence>
<comment type="caution">
    <text evidence="2">The sequence shown here is derived from an EMBL/GenBank/DDBJ whole genome shotgun (WGS) entry which is preliminary data.</text>
</comment>
<evidence type="ECO:0000313" key="2">
    <source>
        <dbReference type="EMBL" id="TKK90546.1"/>
    </source>
</evidence>
<organism evidence="2 3">
    <name type="scientific">Herbidospora galbida</name>
    <dbReference type="NCBI Taxonomy" id="2575442"/>
    <lineage>
        <taxon>Bacteria</taxon>
        <taxon>Bacillati</taxon>
        <taxon>Actinomycetota</taxon>
        <taxon>Actinomycetes</taxon>
        <taxon>Streptosporangiales</taxon>
        <taxon>Streptosporangiaceae</taxon>
        <taxon>Herbidospora</taxon>
    </lineage>
</organism>
<gene>
    <name evidence="2" type="ORF">FDA94_06020</name>
</gene>
<keyword evidence="1" id="KW-1133">Transmembrane helix</keyword>
<protein>
    <submittedName>
        <fullName evidence="2">Uncharacterized protein</fullName>
    </submittedName>
</protein>
<dbReference type="EMBL" id="SZQA01000003">
    <property type="protein sequence ID" value="TKK90546.1"/>
    <property type="molecule type" value="Genomic_DNA"/>
</dbReference>
<sequence length="159" mass="17778">MTRQLVRALESRVAPPGPFVVVWRWRYEAALLIGGPLFVSLAGWQIVVTVAGLLVALVSVSPFARRYALARLWCVVIPHRIRAACAEALVVTRRGRLPIVLWTRPSREGERVWVYCRAGITEADFADTASLIASACWAREVRVTKSPRHPAVIRVDVIR</sequence>
<dbReference type="Proteomes" id="UP000308705">
    <property type="component" value="Unassembled WGS sequence"/>
</dbReference>